<name>B1YAV8_PYRNV</name>
<evidence type="ECO:0000313" key="1">
    <source>
        <dbReference type="EMBL" id="ACB39187.1"/>
    </source>
</evidence>
<dbReference type="AlphaFoldDB" id="B1YAV8"/>
<dbReference type="EMBL" id="CP001014">
    <property type="protein sequence ID" value="ACB39187.1"/>
    <property type="molecule type" value="Genomic_DNA"/>
</dbReference>
<dbReference type="KEGG" id="tne:Tneu_0234"/>
<keyword evidence="2" id="KW-1185">Reference proteome</keyword>
<protein>
    <recommendedName>
        <fullName evidence="3">PaREP1 family protein</fullName>
    </recommendedName>
</protein>
<organism evidence="1 2">
    <name type="scientific">Pyrobaculum neutrophilum (strain DSM 2338 / JCM 9278 / NBRC 100436 / V24Sta)</name>
    <name type="common">Thermoproteus neutrophilus</name>
    <dbReference type="NCBI Taxonomy" id="444157"/>
    <lineage>
        <taxon>Archaea</taxon>
        <taxon>Thermoproteota</taxon>
        <taxon>Thermoprotei</taxon>
        <taxon>Thermoproteales</taxon>
        <taxon>Thermoproteaceae</taxon>
        <taxon>Pyrobaculum</taxon>
    </lineage>
</organism>
<dbReference type="HOGENOM" id="CLU_2581548_0_0_2"/>
<reference evidence="1" key="1">
    <citation type="submission" date="2008-03" db="EMBL/GenBank/DDBJ databases">
        <title>Complete sequence of Thermoproteus neutrophilus V24Sta.</title>
        <authorList>
            <consortium name="US DOE Joint Genome Institute"/>
            <person name="Copeland A."/>
            <person name="Lucas S."/>
            <person name="Lapidus A."/>
            <person name="Glavina del Rio T."/>
            <person name="Dalin E."/>
            <person name="Tice H."/>
            <person name="Bruce D."/>
            <person name="Goodwin L."/>
            <person name="Pitluck S."/>
            <person name="Sims D."/>
            <person name="Brettin T."/>
            <person name="Detter J.C."/>
            <person name="Han C."/>
            <person name="Kuske C.R."/>
            <person name="Schmutz J."/>
            <person name="Larimer F."/>
            <person name="Land M."/>
            <person name="Hauser L."/>
            <person name="Kyrpides N."/>
            <person name="Mikhailova N."/>
            <person name="Biddle J.F."/>
            <person name="Zhang Z."/>
            <person name="Fitz-Gibbon S.T."/>
            <person name="Lowe T.M."/>
            <person name="Saltikov C."/>
            <person name="House C.H."/>
            <person name="Richardson P."/>
        </authorList>
    </citation>
    <scope>NUCLEOTIDE SEQUENCE [LARGE SCALE GENOMIC DNA]</scope>
    <source>
        <strain evidence="1">V24Sta</strain>
    </source>
</reference>
<dbReference type="RefSeq" id="WP_012349608.1">
    <property type="nucleotide sequence ID" value="NC_010525.1"/>
</dbReference>
<dbReference type="GeneID" id="6165948"/>
<proteinExistence type="predicted"/>
<sequence length="80" mass="9314">MEPDVTTAMAKRVEELQRLADSIAEHHPYWPALHFTLQLLGRLVEKWHEDFTGEEKEELLWLAEKIRESIEKIQTESAGG</sequence>
<dbReference type="Proteomes" id="UP000001694">
    <property type="component" value="Chromosome"/>
</dbReference>
<dbReference type="OrthoDB" id="26482at2157"/>
<gene>
    <name evidence="1" type="ordered locus">Tneu_0234</name>
</gene>
<dbReference type="eggNOG" id="arCOG05491">
    <property type="taxonomic scope" value="Archaea"/>
</dbReference>
<evidence type="ECO:0008006" key="3">
    <source>
        <dbReference type="Google" id="ProtNLM"/>
    </source>
</evidence>
<accession>B1YAV8</accession>
<evidence type="ECO:0000313" key="2">
    <source>
        <dbReference type="Proteomes" id="UP000001694"/>
    </source>
</evidence>